<organism evidence="1 2">
    <name type="scientific">Bacillus thuringiensis</name>
    <dbReference type="NCBI Taxonomy" id="1428"/>
    <lineage>
        <taxon>Bacteria</taxon>
        <taxon>Bacillati</taxon>
        <taxon>Bacillota</taxon>
        <taxon>Bacilli</taxon>
        <taxon>Bacillales</taxon>
        <taxon>Bacillaceae</taxon>
        <taxon>Bacillus</taxon>
        <taxon>Bacillus cereus group</taxon>
    </lineage>
</organism>
<gene>
    <name evidence="1" type="ORF">BT246_07110</name>
</gene>
<dbReference type="EMBL" id="CP015350">
    <property type="protein sequence ID" value="ANS46130.1"/>
    <property type="molecule type" value="Genomic_DNA"/>
</dbReference>
<dbReference type="Proteomes" id="UP000092743">
    <property type="component" value="Chromosome"/>
</dbReference>
<proteinExistence type="predicted"/>
<evidence type="ECO:0000313" key="2">
    <source>
        <dbReference type="Proteomes" id="UP000092743"/>
    </source>
</evidence>
<name>A0A9W3S6Y8_BACTU</name>
<protein>
    <submittedName>
        <fullName evidence="1">Uncharacterized protein</fullName>
    </submittedName>
</protein>
<dbReference type="AlphaFoldDB" id="A0A9W3S6Y8"/>
<accession>A0A9W3S6Y8</accession>
<evidence type="ECO:0000313" key="1">
    <source>
        <dbReference type="EMBL" id="ANS46130.1"/>
    </source>
</evidence>
<reference evidence="1 2" key="1">
    <citation type="submission" date="2016-04" db="EMBL/GenBank/DDBJ databases">
        <title>High quality genome of the nematocidal Bacillus thuringiensis MYBT18246.</title>
        <authorList>
            <person name="Hollensteiner J."/>
            <person name="Poehlein A."/>
            <person name="Sproeer C."/>
            <person name="Bunk B."/>
            <person name="Rosenstiel P."/>
            <person name="Schulenburg H."/>
            <person name="Liesegang H."/>
        </authorList>
    </citation>
    <scope>NUCLEOTIDE SEQUENCE [LARGE SCALE GENOMIC DNA]</scope>
    <source>
        <strain evidence="1 2">MYBT18246</strain>
    </source>
</reference>
<sequence>MGSETTTVQVLEILNLIWKSGANIYLDPSDNRMGITRQNLIPTEVMKAAERNFNEIDIWFQSWEHESVEEITMLKIFYQFCGWKHNQKLYEWLLADSNSLQMFYDWTIIFAKNGWTDIYEDYRLFKNEESDAMARKIYERAVIHAKKGVGA</sequence>